<dbReference type="Proteomes" id="UP000262825">
    <property type="component" value="Unassembled WGS sequence"/>
</dbReference>
<sequence length="861" mass="99979">MYKKPAPKCMVTTIRHTFVNKRSFSITQQLYGARDANDIDKTTKTLDKALGFSHAIENTTNYENKKFDEDFEISNPKLKSNITNVTLDQSVVKITTINNPNSGVFKANSSSKEKVHNKTLSPPKDLNKLNQFVMKLMTRHERVKYQEELQHKKKLEKERVKNTFHNSSNKHIVSNNGKPHRVCSNLQQQTYYIDPYFEPQSITDTNCNNSNANHKPPPTLKHNLEKVLFQPMVIHSLKDDRTKKYNFSPFIEKAVSVGYFNYDAINKYTAPSEDLKLLEIARENNLKFYSSTSSMTGILSHLHFLISNFKKVNLTEITKHFNKTSARFTKGAQLPTAVILQKKKHGVNVGPSKLSPFYSITAEKSTDKEMILSQLGHALEKQLTTDAGTFNKFYNKNSDRYCQRQQHAQTTIDNDSFHYMRIMDFVIRSQLDCYHKNLPGTGVFDLKTRAVCAIRHDLLYVEQHNNTTGYEISKLYGKFESFEREFYDLCRSTLLKYSLQARMGNMDGIFVAYHNIKKIFGFQYLPLEEIDHIIHGYTNEFFNDKLDIRKNSIVEKWGEMEYVKNYDYSSLQKPISNKIADAEFRFSMAILNNVFSAIIKLFPQVDNIRVLFKCEMQKNTLPNGETVIKPALIVIAIPITEKETKFLQRNELSKTMLLKNKAGGLKYIDQLTAFNKKSFSDHIDEIVGFKITCKSYLNSLDGDKNEHLKDPNGYYKDFRTWEYPNFFAPEDVSKWVLKTEYDRVSSTFWLEKRYFKFLNEKLDTLRHYFSSESESYDGNIDDQSFSFPIKNNNSNKDTNKIIGKDKNEATDRENIIAKKKDISGHITKFRNTLRAYSNKNKPTIPMDNATKNGEEQHKKNK</sequence>
<evidence type="ECO:0000313" key="3">
    <source>
        <dbReference type="Proteomes" id="UP000262825"/>
    </source>
</evidence>
<dbReference type="EMBL" id="UFAJ01000038">
    <property type="protein sequence ID" value="SSD58699.1"/>
    <property type="molecule type" value="Genomic_DNA"/>
</dbReference>
<dbReference type="Pfam" id="PF08634">
    <property type="entry name" value="Pet127"/>
    <property type="match status" value="1"/>
</dbReference>
<dbReference type="VEuPathDB" id="FungiDB:SCODWIG_00460"/>
<organism evidence="2 3">
    <name type="scientific">Saccharomycodes ludwigii</name>
    <dbReference type="NCBI Taxonomy" id="36035"/>
    <lineage>
        <taxon>Eukaryota</taxon>
        <taxon>Fungi</taxon>
        <taxon>Dikarya</taxon>
        <taxon>Ascomycota</taxon>
        <taxon>Saccharomycotina</taxon>
        <taxon>Saccharomycetes</taxon>
        <taxon>Saccharomycodales</taxon>
        <taxon>Saccharomycodaceae</taxon>
        <taxon>Saccharomycodes</taxon>
    </lineage>
</organism>
<dbReference type="PANTHER" id="PTHR31014:SF0">
    <property type="entry name" value="MITOCHONDRIAL TRANSLATION SYSTEM COMPONENT PET127-RELATED"/>
    <property type="match status" value="1"/>
</dbReference>
<dbReference type="GO" id="GO:0005740">
    <property type="term" value="C:mitochondrial envelope"/>
    <property type="evidence" value="ECO:0007669"/>
    <property type="project" value="TreeGrafter"/>
</dbReference>
<dbReference type="OrthoDB" id="10249045at2759"/>
<feature type="region of interest" description="Disordered" evidence="1">
    <location>
        <begin position="105"/>
        <end position="124"/>
    </location>
</feature>
<dbReference type="PANTHER" id="PTHR31014">
    <property type="entry name" value="MITOCHONDRIAL TRANSLATION SYSTEM COMPONENT PET127-RELATED"/>
    <property type="match status" value="1"/>
</dbReference>
<evidence type="ECO:0000313" key="2">
    <source>
        <dbReference type="EMBL" id="SSD58699.1"/>
    </source>
</evidence>
<proteinExistence type="predicted"/>
<keyword evidence="3" id="KW-1185">Reference proteome</keyword>
<dbReference type="InterPro" id="IPR013943">
    <property type="entry name" value="Pet127"/>
</dbReference>
<dbReference type="AlphaFoldDB" id="A0A376B263"/>
<protein>
    <submittedName>
        <fullName evidence="2">Uncharacterized protein</fullName>
    </submittedName>
</protein>
<feature type="region of interest" description="Disordered" evidence="1">
    <location>
        <begin position="837"/>
        <end position="861"/>
    </location>
</feature>
<dbReference type="GO" id="GO:0000964">
    <property type="term" value="P:mitochondrial RNA 5'-end processing"/>
    <property type="evidence" value="ECO:0007669"/>
    <property type="project" value="TreeGrafter"/>
</dbReference>
<reference evidence="3" key="1">
    <citation type="submission" date="2018-06" db="EMBL/GenBank/DDBJ databases">
        <authorList>
            <person name="Guldener U."/>
        </authorList>
    </citation>
    <scope>NUCLEOTIDE SEQUENCE [LARGE SCALE GENOMIC DNA]</scope>
    <source>
        <strain evidence="3">UTAD17</strain>
    </source>
</reference>
<feature type="compositionally biased region" description="Basic and acidic residues" evidence="1">
    <location>
        <begin position="852"/>
        <end position="861"/>
    </location>
</feature>
<gene>
    <name evidence="2" type="ORF">SCODWIG_00460</name>
</gene>
<evidence type="ECO:0000256" key="1">
    <source>
        <dbReference type="SAM" id="MobiDB-lite"/>
    </source>
</evidence>
<name>A0A376B263_9ASCO</name>
<accession>A0A376B263</accession>